<accession>A0AA51MND8</accession>
<dbReference type="RefSeq" id="WP_308135415.1">
    <property type="nucleotide sequence ID" value="NZ_CP133197.1"/>
</dbReference>
<dbReference type="Proteomes" id="UP001223336">
    <property type="component" value="Unassembled WGS sequence"/>
</dbReference>
<gene>
    <name evidence="2" type="ORF">RCC75_13570</name>
    <name evidence="3" type="ORF">RCG00_02045</name>
</gene>
<evidence type="ECO:0000256" key="1">
    <source>
        <dbReference type="SAM" id="MobiDB-lite"/>
    </source>
</evidence>
<dbReference type="Proteomes" id="UP001229862">
    <property type="component" value="Chromosome"/>
</dbReference>
<dbReference type="EMBL" id="JAVFKN010000018">
    <property type="protein sequence ID" value="MDQ5769565.1"/>
    <property type="molecule type" value="Genomic_DNA"/>
</dbReference>
<proteinExistence type="predicted"/>
<evidence type="ECO:0000313" key="2">
    <source>
        <dbReference type="EMBL" id="MDQ5769565.1"/>
    </source>
</evidence>
<dbReference type="AlphaFoldDB" id="A0AA51MND8"/>
<feature type="region of interest" description="Disordered" evidence="1">
    <location>
        <begin position="278"/>
        <end position="301"/>
    </location>
</feature>
<feature type="compositionally biased region" description="Low complexity" evidence="1">
    <location>
        <begin position="281"/>
        <end position="297"/>
    </location>
</feature>
<name>A0AA51MND8_9GAMM</name>
<sequence>MSESDEVREYYAQRNKLILLEAKLHDAFCKITENAYWDSSGSCDINPAIVHPEWLKIKDRIYPSLMIWQIAYMVCPFRDVWYSNNPIVGGYFSERWRVMYEMIDCIECGYIKNYQLPPEISNPSQLETASLDYKVRIKVHFDDLANAIRSGGFAYWNSKWIRLWVAHSTRSEKPKLPFSPPPELIHVQGIFNEKGFFREIEGKPFELEEVTAPEWAGIKQTYADSFLIWQEKYRHRNIHPVFEDNLEWLERNLNTERVIEIQPMYMAGDPRPPTYKLGEKPQPSTIPTTTEPPTNTPDGLPIPWLMKKIQREGGIASMLKAAYMAFRQLPEKRNPDQEELWLYLTPENLPEFISKRDKDRLILADSNRTWTRKDFLTAYPYWFNARNSE</sequence>
<dbReference type="EMBL" id="CP133217">
    <property type="protein sequence ID" value="WML87148.1"/>
    <property type="molecule type" value="Genomic_DNA"/>
</dbReference>
<reference evidence="3 4" key="1">
    <citation type="submission" date="2023-08" db="EMBL/GenBank/DDBJ databases">
        <title>New molecular markers tilS and rpoB for phylogenetic and monitoring studies of the genus Thiothrix biodiversity.</title>
        <authorList>
            <person name="Ravin N.V."/>
            <person name="Smolyakov D."/>
            <person name="Markov N.D."/>
            <person name="Beletsky A.V."/>
            <person name="Mardanov A.V."/>
            <person name="Rudenko T.S."/>
            <person name="Grabovich M.Y."/>
        </authorList>
    </citation>
    <scope>NUCLEOTIDE SEQUENCE</scope>
    <source>
        <strain evidence="3">DNT52</strain>
        <strain evidence="2 4">H33</strain>
    </source>
</reference>
<organism evidence="3">
    <name type="scientific">Thiothrix subterranea</name>
    <dbReference type="NCBI Taxonomy" id="2735563"/>
    <lineage>
        <taxon>Bacteria</taxon>
        <taxon>Pseudomonadati</taxon>
        <taxon>Pseudomonadota</taxon>
        <taxon>Gammaproteobacteria</taxon>
        <taxon>Thiotrichales</taxon>
        <taxon>Thiotrichaceae</taxon>
        <taxon>Thiothrix</taxon>
    </lineage>
</organism>
<evidence type="ECO:0000313" key="4">
    <source>
        <dbReference type="Proteomes" id="UP001223336"/>
    </source>
</evidence>
<protein>
    <submittedName>
        <fullName evidence="3">Uncharacterized protein</fullName>
    </submittedName>
</protein>
<keyword evidence="4" id="KW-1185">Reference proteome</keyword>
<evidence type="ECO:0000313" key="3">
    <source>
        <dbReference type="EMBL" id="WML87148.1"/>
    </source>
</evidence>